<gene>
    <name evidence="1" type="ORF">GCM10022278_24730</name>
</gene>
<accession>A0ABP7PI58</accession>
<evidence type="ECO:0000313" key="2">
    <source>
        <dbReference type="Proteomes" id="UP001501337"/>
    </source>
</evidence>
<sequence>MATLPDAGDCVWERTGFVDDLAAGLAGTRAAPLMPDFLMGFCSGGWPDFEA</sequence>
<name>A0ABP7PI58_9GAMM</name>
<dbReference type="Proteomes" id="UP001501337">
    <property type="component" value="Unassembled WGS sequence"/>
</dbReference>
<proteinExistence type="predicted"/>
<reference evidence="2" key="1">
    <citation type="journal article" date="2019" name="Int. J. Syst. Evol. Microbiol.">
        <title>The Global Catalogue of Microorganisms (GCM) 10K type strain sequencing project: providing services to taxonomists for standard genome sequencing and annotation.</title>
        <authorList>
            <consortium name="The Broad Institute Genomics Platform"/>
            <consortium name="The Broad Institute Genome Sequencing Center for Infectious Disease"/>
            <person name="Wu L."/>
            <person name="Ma J."/>
        </authorList>
    </citation>
    <scope>NUCLEOTIDE SEQUENCE [LARGE SCALE GENOMIC DNA]</scope>
    <source>
        <strain evidence="2">JCM 17555</strain>
    </source>
</reference>
<dbReference type="EMBL" id="BAABBO010000011">
    <property type="protein sequence ID" value="GAA3965932.1"/>
    <property type="molecule type" value="Genomic_DNA"/>
</dbReference>
<keyword evidence="2" id="KW-1185">Reference proteome</keyword>
<evidence type="ECO:0000313" key="1">
    <source>
        <dbReference type="EMBL" id="GAA3965932.1"/>
    </source>
</evidence>
<organism evidence="1 2">
    <name type="scientific">Allohahella marinimesophila</name>
    <dbReference type="NCBI Taxonomy" id="1054972"/>
    <lineage>
        <taxon>Bacteria</taxon>
        <taxon>Pseudomonadati</taxon>
        <taxon>Pseudomonadota</taxon>
        <taxon>Gammaproteobacteria</taxon>
        <taxon>Oceanospirillales</taxon>
        <taxon>Hahellaceae</taxon>
        <taxon>Allohahella</taxon>
    </lineage>
</organism>
<evidence type="ECO:0008006" key="3">
    <source>
        <dbReference type="Google" id="ProtNLM"/>
    </source>
</evidence>
<comment type="caution">
    <text evidence="1">The sequence shown here is derived from an EMBL/GenBank/DDBJ whole genome shotgun (WGS) entry which is preliminary data.</text>
</comment>
<protein>
    <recommendedName>
        <fullName evidence="3">GNAT family N-acetyltransferase</fullName>
    </recommendedName>
</protein>